<dbReference type="AlphaFoldDB" id="A0A2S9TNW4"/>
<keyword evidence="10" id="KW-0966">Cell projection</keyword>
<evidence type="ECO:0000256" key="5">
    <source>
        <dbReference type="ARBA" id="ARBA00022795"/>
    </source>
</evidence>
<gene>
    <name evidence="10" type="ORF">CJ668_06605</name>
    <name evidence="9" type="ORF">CJ673_09880</name>
</gene>
<keyword evidence="5" id="KW-1005">Bacterial flagellum biogenesis</keyword>
<evidence type="ECO:0000256" key="6">
    <source>
        <dbReference type="ARBA" id="ARBA00022927"/>
    </source>
</evidence>
<dbReference type="InterPro" id="IPR051472">
    <property type="entry name" value="T3SS_Stator/FliH"/>
</dbReference>
<evidence type="ECO:0000256" key="2">
    <source>
        <dbReference type="ARBA" id="ARBA00006602"/>
    </source>
</evidence>
<name>A0A2S9TNW4_9BACT</name>
<dbReference type="EMBL" id="NXGD01000006">
    <property type="protein sequence ID" value="PRN00520.1"/>
    <property type="molecule type" value="Genomic_DNA"/>
</dbReference>
<comment type="function">
    <text evidence="1">Needed for flagellar regrowth and assembly.</text>
</comment>
<dbReference type="GO" id="GO:0044781">
    <property type="term" value="P:bacterial-type flagellum organization"/>
    <property type="evidence" value="ECO:0007669"/>
    <property type="project" value="UniProtKB-KW"/>
</dbReference>
<evidence type="ECO:0000313" key="9">
    <source>
        <dbReference type="EMBL" id="PRM92655.1"/>
    </source>
</evidence>
<dbReference type="InterPro" id="IPR018035">
    <property type="entry name" value="Flagellar_FliH/T3SS_HrpE"/>
</dbReference>
<comment type="caution">
    <text evidence="10">The sequence shown here is derived from an EMBL/GenBank/DDBJ whole genome shotgun (WGS) entry which is preliminary data.</text>
</comment>
<dbReference type="GO" id="GO:0015031">
    <property type="term" value="P:protein transport"/>
    <property type="evidence" value="ECO:0007669"/>
    <property type="project" value="UniProtKB-KW"/>
</dbReference>
<dbReference type="PANTHER" id="PTHR34982:SF1">
    <property type="entry name" value="FLAGELLAR ASSEMBLY PROTEIN FLIH"/>
    <property type="match status" value="1"/>
</dbReference>
<dbReference type="Pfam" id="PF02108">
    <property type="entry name" value="FliH"/>
    <property type="match status" value="1"/>
</dbReference>
<keyword evidence="10" id="KW-0969">Cilium</keyword>
<evidence type="ECO:0000313" key="10">
    <source>
        <dbReference type="EMBL" id="PRN00520.1"/>
    </source>
</evidence>
<dbReference type="GO" id="GO:0005829">
    <property type="term" value="C:cytosol"/>
    <property type="evidence" value="ECO:0007669"/>
    <property type="project" value="TreeGrafter"/>
</dbReference>
<keyword evidence="6" id="KW-0653">Protein transport</keyword>
<keyword evidence="10" id="KW-0282">Flagellum</keyword>
<dbReference type="Proteomes" id="UP000238281">
    <property type="component" value="Unassembled WGS sequence"/>
</dbReference>
<evidence type="ECO:0000256" key="7">
    <source>
        <dbReference type="ARBA" id="ARBA00023225"/>
    </source>
</evidence>
<organism evidence="10 12">
    <name type="scientific">Aliarcobacter cryaerophilus</name>
    <dbReference type="NCBI Taxonomy" id="28198"/>
    <lineage>
        <taxon>Bacteria</taxon>
        <taxon>Pseudomonadati</taxon>
        <taxon>Campylobacterota</taxon>
        <taxon>Epsilonproteobacteria</taxon>
        <taxon>Campylobacterales</taxon>
        <taxon>Arcobacteraceae</taxon>
        <taxon>Aliarcobacter</taxon>
    </lineage>
</organism>
<dbReference type="Proteomes" id="UP000238811">
    <property type="component" value="Unassembled WGS sequence"/>
</dbReference>
<comment type="similarity">
    <text evidence="2">Belongs to the FliH family.</text>
</comment>
<evidence type="ECO:0000313" key="12">
    <source>
        <dbReference type="Proteomes" id="UP000238811"/>
    </source>
</evidence>
<evidence type="ECO:0000256" key="3">
    <source>
        <dbReference type="ARBA" id="ARBA00016507"/>
    </source>
</evidence>
<feature type="domain" description="Flagellar assembly protein FliH/Type III secretion system HrpE" evidence="8">
    <location>
        <begin position="123"/>
        <end position="233"/>
    </location>
</feature>
<evidence type="ECO:0000313" key="11">
    <source>
        <dbReference type="Proteomes" id="UP000238281"/>
    </source>
</evidence>
<reference evidence="11 12" key="1">
    <citation type="submission" date="2017-09" db="EMBL/GenBank/DDBJ databases">
        <title>Reassesment of A. cryaerophilus.</title>
        <authorList>
            <person name="Perez-Cataluna A."/>
            <person name="Collado L."/>
            <person name="Salgado O."/>
            <person name="Lefinanco V."/>
            <person name="Figueras M.J."/>
        </authorList>
    </citation>
    <scope>NUCLEOTIDE SEQUENCE [LARGE SCALE GENOMIC DNA]</scope>
    <source>
        <strain evidence="9 11">LMG 10210</strain>
        <strain evidence="10 12">LMG 10229</strain>
    </source>
</reference>
<keyword evidence="4" id="KW-0813">Transport</keyword>
<dbReference type="RefSeq" id="WP_105913651.1">
    <property type="nucleotide sequence ID" value="NZ_NXGE01000008.1"/>
</dbReference>
<sequence length="245" mass="27515">MAENVYSSARILKDDKKVEKFELSNFLKNKLTPKEESSEFLELKLEEDGNSNLEKTEVKPSVQSMNIVDNSAVLEKIEPIFAEFEKMIKKIEEVSQKVTTIEQDAIIKGKEFDTQVIKAIKDLKQCATFFEQAAFGFESKLLKTSISIAQKIINIEVGENSSKIAKQTINQLLLKLKNATKVKIHLNPKDYYVLKQELELEPFIELLEDPNVVAGGVVIASNIGNFDGSIEAKVSSMLESLDLVI</sequence>
<evidence type="ECO:0000256" key="1">
    <source>
        <dbReference type="ARBA" id="ARBA00003041"/>
    </source>
</evidence>
<dbReference type="PANTHER" id="PTHR34982">
    <property type="entry name" value="YOP PROTEINS TRANSLOCATION PROTEIN L"/>
    <property type="match status" value="1"/>
</dbReference>
<protein>
    <recommendedName>
        <fullName evidence="3">Flagellar assembly protein FliH</fullName>
    </recommendedName>
</protein>
<evidence type="ECO:0000256" key="4">
    <source>
        <dbReference type="ARBA" id="ARBA00022448"/>
    </source>
</evidence>
<evidence type="ECO:0000259" key="8">
    <source>
        <dbReference type="Pfam" id="PF02108"/>
    </source>
</evidence>
<dbReference type="STRING" id="28198.GCA_001572855_01365"/>
<accession>A0A2S9TNW4</accession>
<proteinExistence type="inferred from homology"/>
<keyword evidence="7" id="KW-1006">Bacterial flagellum protein export</keyword>
<dbReference type="EMBL" id="NXGE01000008">
    <property type="protein sequence ID" value="PRM92655.1"/>
    <property type="molecule type" value="Genomic_DNA"/>
</dbReference>